<dbReference type="AlphaFoldDB" id="A0A1B2J5L2"/>
<proteinExistence type="predicted"/>
<sequence>MIPDTWSKWFDRDTGIDYLYGLKSNKPDTATQGKTDHPLLTFILTNITQTWTLEINSLKDFIELSGNNGVEISSVDDLYKTMLFLDENVSNLDSKITQVGFLYPKDGRSMFQLTNISESVPKKETFKWVFPLNLVSDATALAISQSINFQVFKELSIERFQKNCILHEIDKKDKLISKLLDTVLESYSFSSGNGESSAENSLQEKTKILNNKTLAKIIPEGHSLRQSLLKFDPATLQAQDPYKNVCIWDLIGELLKERNDWRHSNEYSLSRTVTESIEKGDKNIINNNDSFYHEYMEVDEFPKNKKHIESQFEKNSKKRKFGKVSASVPVLDEVNQEKVNMFGKDSNVNVEDVNAEIYKPKRRKFGVIKSLKRKLNSSSEVAIKSQK</sequence>
<accession>A0A1B2J5L2</accession>
<evidence type="ECO:0000313" key="2">
    <source>
        <dbReference type="Proteomes" id="UP000094565"/>
    </source>
</evidence>
<organism evidence="1 2">
    <name type="scientific">Komagataella pastoris</name>
    <name type="common">Yeast</name>
    <name type="synonym">Pichia pastoris</name>
    <dbReference type="NCBI Taxonomy" id="4922"/>
    <lineage>
        <taxon>Eukaryota</taxon>
        <taxon>Fungi</taxon>
        <taxon>Dikarya</taxon>
        <taxon>Ascomycota</taxon>
        <taxon>Saccharomycotina</taxon>
        <taxon>Pichiomycetes</taxon>
        <taxon>Pichiales</taxon>
        <taxon>Pichiaceae</taxon>
        <taxon>Komagataella</taxon>
    </lineage>
</organism>
<dbReference type="Proteomes" id="UP000094565">
    <property type="component" value="Chromosome 1"/>
</dbReference>
<protein>
    <submittedName>
        <fullName evidence="1">BA75_00290T0</fullName>
    </submittedName>
</protein>
<name>A0A1B2J5L2_PICPA</name>
<gene>
    <name evidence="1" type="ORF">ATY40_BA7500290</name>
</gene>
<dbReference type="OrthoDB" id="10315487at2759"/>
<keyword evidence="2" id="KW-1185">Reference proteome</keyword>
<evidence type="ECO:0000313" key="1">
    <source>
        <dbReference type="EMBL" id="ANZ73268.1"/>
    </source>
</evidence>
<dbReference type="EMBL" id="CP014584">
    <property type="protein sequence ID" value="ANZ73268.1"/>
    <property type="molecule type" value="Genomic_DNA"/>
</dbReference>
<reference evidence="1 2" key="1">
    <citation type="submission" date="2016-02" db="EMBL/GenBank/DDBJ databases">
        <title>Comparative genomic and transcriptomic foundation for Pichia pastoris.</title>
        <authorList>
            <person name="Love K.R."/>
            <person name="Shah K.A."/>
            <person name="Whittaker C.A."/>
            <person name="Wu J."/>
            <person name="Bartlett M.C."/>
            <person name="Ma D."/>
            <person name="Leeson R.L."/>
            <person name="Priest M."/>
            <person name="Young S.K."/>
            <person name="Love J.C."/>
        </authorList>
    </citation>
    <scope>NUCLEOTIDE SEQUENCE [LARGE SCALE GENOMIC DNA]</scope>
    <source>
        <strain evidence="1 2">ATCC 28485</strain>
    </source>
</reference>